<dbReference type="Gene3D" id="3.30.70.1060">
    <property type="entry name" value="Dimeric alpha+beta barrel"/>
    <property type="match status" value="1"/>
</dbReference>
<proteinExistence type="predicted"/>
<evidence type="ECO:0000313" key="3">
    <source>
        <dbReference type="Proteomes" id="UP001589867"/>
    </source>
</evidence>
<gene>
    <name evidence="2" type="ORF">ACFFIA_08455</name>
</gene>
<protein>
    <submittedName>
        <fullName evidence="2">Muconolactone Delta-isomerase family protein</fullName>
    </submittedName>
</protein>
<name>A0ABV6LZD8_9ACTN</name>
<feature type="domain" description="Muconolactone isomerase" evidence="1">
    <location>
        <begin position="6"/>
        <end position="94"/>
    </location>
</feature>
<reference evidence="2 3" key="1">
    <citation type="submission" date="2024-09" db="EMBL/GenBank/DDBJ databases">
        <authorList>
            <person name="Sun Q."/>
            <person name="Mori K."/>
        </authorList>
    </citation>
    <scope>NUCLEOTIDE SEQUENCE [LARGE SCALE GENOMIC DNA]</scope>
    <source>
        <strain evidence="2 3">TBRC 3947</strain>
    </source>
</reference>
<evidence type="ECO:0000259" key="1">
    <source>
        <dbReference type="Pfam" id="PF02426"/>
    </source>
</evidence>
<dbReference type="InterPro" id="IPR011008">
    <property type="entry name" value="Dimeric_a/b-barrel"/>
</dbReference>
<dbReference type="InterPro" id="IPR026029">
    <property type="entry name" value="MLI_dom"/>
</dbReference>
<dbReference type="RefSeq" id="WP_377248074.1">
    <property type="nucleotide sequence ID" value="NZ_JBHLUH010000009.1"/>
</dbReference>
<dbReference type="SUPFAM" id="SSF54909">
    <property type="entry name" value="Dimeric alpha+beta barrel"/>
    <property type="match status" value="1"/>
</dbReference>
<dbReference type="Pfam" id="PF02426">
    <property type="entry name" value="MIase"/>
    <property type="match status" value="1"/>
</dbReference>
<organism evidence="2 3">
    <name type="scientific">Phytohabitans kaempferiae</name>
    <dbReference type="NCBI Taxonomy" id="1620943"/>
    <lineage>
        <taxon>Bacteria</taxon>
        <taxon>Bacillati</taxon>
        <taxon>Actinomycetota</taxon>
        <taxon>Actinomycetes</taxon>
        <taxon>Micromonosporales</taxon>
        <taxon>Micromonosporaceae</taxon>
    </lineage>
</organism>
<accession>A0ABV6LZD8</accession>
<evidence type="ECO:0000313" key="2">
    <source>
        <dbReference type="EMBL" id="MFC0527689.1"/>
    </source>
</evidence>
<dbReference type="Proteomes" id="UP001589867">
    <property type="component" value="Unassembled WGS sequence"/>
</dbReference>
<dbReference type="EMBL" id="JBHLUH010000009">
    <property type="protein sequence ID" value="MFC0527689.1"/>
    <property type="molecule type" value="Genomic_DNA"/>
</dbReference>
<comment type="caution">
    <text evidence="2">The sequence shown here is derived from an EMBL/GenBank/DDBJ whole genome shotgun (WGS) entry which is preliminary data.</text>
</comment>
<keyword evidence="3" id="KW-1185">Reference proteome</keyword>
<sequence length="101" mass="11324">MAEPLLEFLVTTELRPVVGLAPEERARLYREERERGFELARSGAIRQIWRIPGAPYRTVSIRVAPTVAALQADLESLPLFDWLKIEVTPLAAHPLSEPPPA</sequence>